<organism evidence="11">
    <name type="scientific">Candidozyma auris</name>
    <name type="common">Yeast</name>
    <name type="synonym">Candida auris</name>
    <dbReference type="NCBI Taxonomy" id="498019"/>
    <lineage>
        <taxon>Eukaryota</taxon>
        <taxon>Fungi</taxon>
        <taxon>Dikarya</taxon>
        <taxon>Ascomycota</taxon>
        <taxon>Saccharomycotina</taxon>
        <taxon>Pichiomycetes</taxon>
        <taxon>Metschnikowiaceae</taxon>
        <taxon>Candidozyma</taxon>
    </lineage>
</organism>
<dbReference type="VEuPathDB" id="FungiDB:QG37_00050"/>
<evidence type="ECO:0000313" key="11">
    <source>
        <dbReference type="EMBL" id="PIS52454.1"/>
    </source>
</evidence>
<feature type="transmembrane region" description="Helical" evidence="9">
    <location>
        <begin position="84"/>
        <end position="105"/>
    </location>
</feature>
<sequence length="426" mass="48427">MSLAAVLAIGTLIRVVVPSLFPRITDALASTVETSTPIDSFRSIQEAFYLLKNDLDVYDGGVVYHPPLLVSLLNLVNDAFPENYVFIVFNILYAIVDLGIACKLIRANQWYDEHQRKRSKIEGSPFSSTFIAAFYLFNPLMILTNWSHSTAVFSYFLIIESVVQVVVDHNPFRAMIALAVGAYLSLTPGFLVVPVIALAFTVSADRDYTRLAVQCSAIFIASMATLLSLSFILSGTPDFFYQCYGNILFFDKFSPNMGLWWYIFTEMFDFFTPLYKGIFNLYHVIFVVPITVRFFERESEPQIGDSFLAVVMAHTWLSFSKSYPIIGDLGFVLSMLPIFKNTVIPHTKFMLINALTLIICLLLAPIFYYCWIVLGNGNSNFFFSMSLIWGGVYIVIFLDFIWGRLVFDYIQTNEVKDRKALRLTQI</sequence>
<reference evidence="11" key="2">
    <citation type="submission" date="2017-11" db="EMBL/GenBank/DDBJ databases">
        <title>Candida auris genome assembly and annotation.</title>
        <authorList>
            <person name="Munoz J.F."/>
            <person name="Gade L.G."/>
            <person name="Chow N.A."/>
            <person name="Litvintseva A.P."/>
            <person name="Loparev V.N."/>
            <person name="Cuomo C.A."/>
        </authorList>
    </citation>
    <scope>NUCLEOTIDE SEQUENCE</scope>
    <source>
        <strain evidence="11">B8441</strain>
    </source>
</reference>
<keyword evidence="10" id="KW-0732">Signal</keyword>
<dbReference type="UniPathway" id="UPA00196"/>
<dbReference type="InterPro" id="IPR009600">
    <property type="entry name" value="PIG-U"/>
</dbReference>
<dbReference type="GO" id="GO:0042765">
    <property type="term" value="C:GPI-anchor transamidase complex"/>
    <property type="evidence" value="ECO:0007669"/>
    <property type="project" value="InterPro"/>
</dbReference>
<dbReference type="PANTHER" id="PTHR13121:SF0">
    <property type="entry name" value="PHOSPHATIDYLINOSITOL GLYCAN ANCHOR BIOSYNTHESIS CLASS U PROTEIN"/>
    <property type="match status" value="1"/>
</dbReference>
<feature type="transmembrane region" description="Helical" evidence="9">
    <location>
        <begin position="274"/>
        <end position="295"/>
    </location>
</feature>
<reference evidence="12" key="3">
    <citation type="submission" date="2021-06" db="EMBL/GenBank/DDBJ databases">
        <title>Candida auris outbreak in lebanese hospital.</title>
        <authorList>
            <person name="Finianos M."/>
        </authorList>
    </citation>
    <scope>NUCLEOTIDE SEQUENCE</scope>
    <source>
        <strain evidence="12">CA7LBN</strain>
    </source>
</reference>
<keyword evidence="5 9" id="KW-0812">Transmembrane</keyword>
<dbReference type="STRING" id="498019.A0A2H0ZP88"/>
<evidence type="ECO:0000256" key="10">
    <source>
        <dbReference type="SAM" id="SignalP"/>
    </source>
</evidence>
<name>A0A2H0ZP88_CANAR</name>
<keyword evidence="7 9" id="KW-1133">Transmembrane helix</keyword>
<evidence type="ECO:0000256" key="2">
    <source>
        <dbReference type="ARBA" id="ARBA00004687"/>
    </source>
</evidence>
<keyword evidence="6" id="KW-0256">Endoplasmic reticulum</keyword>
<feature type="transmembrane region" description="Helical" evidence="9">
    <location>
        <begin position="351"/>
        <end position="374"/>
    </location>
</feature>
<proteinExistence type="inferred from homology"/>
<evidence type="ECO:0000256" key="4">
    <source>
        <dbReference type="ARBA" id="ARBA00022502"/>
    </source>
</evidence>
<accession>A0A2H0ZP88</accession>
<evidence type="ECO:0000256" key="1">
    <source>
        <dbReference type="ARBA" id="ARBA00004477"/>
    </source>
</evidence>
<evidence type="ECO:0000256" key="6">
    <source>
        <dbReference type="ARBA" id="ARBA00022824"/>
    </source>
</evidence>
<evidence type="ECO:0000256" key="8">
    <source>
        <dbReference type="ARBA" id="ARBA00023136"/>
    </source>
</evidence>
<comment type="subcellular location">
    <subcellularLocation>
        <location evidence="1">Endoplasmic reticulum membrane</location>
        <topology evidence="1">Multi-pass membrane protein</topology>
    </subcellularLocation>
</comment>
<keyword evidence="8 9" id="KW-0472">Membrane</keyword>
<evidence type="ECO:0000256" key="5">
    <source>
        <dbReference type="ARBA" id="ARBA00022692"/>
    </source>
</evidence>
<dbReference type="AlphaFoldDB" id="A0A2H0ZP88"/>
<dbReference type="VEuPathDB" id="FungiDB:CJI97_004139"/>
<dbReference type="PANTHER" id="PTHR13121">
    <property type="entry name" value="GPI TRANSAMIDASE COMPONENT PIG-U"/>
    <property type="match status" value="1"/>
</dbReference>
<dbReference type="GO" id="GO:0016255">
    <property type="term" value="P:attachment of GPI anchor to protein"/>
    <property type="evidence" value="ECO:0007669"/>
    <property type="project" value="InterPro"/>
</dbReference>
<dbReference type="VEuPathDB" id="FungiDB:CJI96_0002598"/>
<dbReference type="Pfam" id="PF06728">
    <property type="entry name" value="PIG-U"/>
    <property type="match status" value="1"/>
</dbReference>
<dbReference type="EMBL" id="PEKT02000007">
    <property type="protein sequence ID" value="PIS52454.1"/>
    <property type="molecule type" value="Genomic_DNA"/>
</dbReference>
<dbReference type="VEuPathDB" id="FungiDB:B9J08_004071"/>
<evidence type="ECO:0000256" key="9">
    <source>
        <dbReference type="SAM" id="Phobius"/>
    </source>
</evidence>
<dbReference type="Proteomes" id="UP000825438">
    <property type="component" value="Chromosome I"/>
</dbReference>
<feature type="transmembrane region" description="Helical" evidence="9">
    <location>
        <begin position="126"/>
        <end position="146"/>
    </location>
</feature>
<gene>
    <name evidence="11" type="ORF">B9J08_004071</name>
    <name evidence="12" type="ORF">CA7LBN_000031</name>
</gene>
<keyword evidence="4" id="KW-0337">GPI-anchor biosynthesis</keyword>
<dbReference type="VEuPathDB" id="FungiDB:CJJ09_000031"/>
<feature type="transmembrane region" description="Helical" evidence="9">
    <location>
        <begin position="380"/>
        <end position="402"/>
    </location>
</feature>
<dbReference type="EMBL" id="CP076749">
    <property type="protein sequence ID" value="QWW21285.1"/>
    <property type="molecule type" value="Genomic_DNA"/>
</dbReference>
<comment type="pathway">
    <text evidence="2">Glycolipid biosynthesis; glycosylphosphatidylinositol-anchor biosynthesis.</text>
</comment>
<feature type="chain" id="PRO_5042695210" evidence="10">
    <location>
        <begin position="19"/>
        <end position="426"/>
    </location>
</feature>
<dbReference type="OMA" id="ALWHLWI"/>
<feature type="transmembrane region" description="Helical" evidence="9">
    <location>
        <begin position="211"/>
        <end position="233"/>
    </location>
</feature>
<evidence type="ECO:0000256" key="3">
    <source>
        <dbReference type="ARBA" id="ARBA00010026"/>
    </source>
</evidence>
<feature type="signal peptide" evidence="10">
    <location>
        <begin position="1"/>
        <end position="18"/>
    </location>
</feature>
<feature type="transmembrane region" description="Helical" evidence="9">
    <location>
        <begin position="174"/>
        <end position="199"/>
    </location>
</feature>
<evidence type="ECO:0000313" key="12">
    <source>
        <dbReference type="EMBL" id="QWW21285.1"/>
    </source>
</evidence>
<reference evidence="11" key="1">
    <citation type="journal article" date="2017" name="Clin. Infect. Dis.">
        <title>Simultaneous emergence of multidrug-resistant Candida auris on 3 continents confirmed by whole-genome sequencing and epidemiological analyses.</title>
        <authorList>
            <person name="Lockhart S.R."/>
            <person name="Etienne K.A."/>
            <person name="Vallabhaneni S."/>
            <person name="Farooqi J."/>
            <person name="Chowdhary A."/>
            <person name="Govender N.P."/>
            <person name="Colombo A.L."/>
            <person name="Calvo B."/>
            <person name="Cuomo C.A."/>
            <person name="Desjardins C.A."/>
            <person name="Berkow E.L."/>
            <person name="Castanheira M."/>
            <person name="Magobo R.E."/>
            <person name="Jabeen K."/>
            <person name="Asghar R.J."/>
            <person name="Meis J.F."/>
            <person name="Jackson B."/>
            <person name="Chiller T."/>
            <person name="Litvintseva A.P."/>
        </authorList>
    </citation>
    <scope>NUCLEOTIDE SEQUENCE [LARGE SCALE GENOMIC DNA]</scope>
    <source>
        <strain evidence="11">B8441</strain>
    </source>
</reference>
<dbReference type="GO" id="GO:0006506">
    <property type="term" value="P:GPI anchor biosynthetic process"/>
    <property type="evidence" value="ECO:0007669"/>
    <property type="project" value="UniProtKB-UniPathway"/>
</dbReference>
<protein>
    <submittedName>
        <fullName evidence="11">Uncharacterized protein</fullName>
    </submittedName>
</protein>
<evidence type="ECO:0000256" key="7">
    <source>
        <dbReference type="ARBA" id="ARBA00022989"/>
    </source>
</evidence>
<comment type="similarity">
    <text evidence="3">Belongs to the PIGU family.</text>
</comment>
<dbReference type="VEuPathDB" id="FungiDB:CJJ07_000822"/>